<comment type="caution">
    <text evidence="4">The sequence shown here is derived from an EMBL/GenBank/DDBJ whole genome shotgun (WGS) entry which is preliminary data.</text>
</comment>
<feature type="region of interest" description="Disordered" evidence="1">
    <location>
        <begin position="1"/>
        <end position="69"/>
    </location>
</feature>
<evidence type="ECO:0000259" key="3">
    <source>
        <dbReference type="Pfam" id="PF10601"/>
    </source>
</evidence>
<feature type="compositionally biased region" description="Low complexity" evidence="1">
    <location>
        <begin position="39"/>
        <end position="54"/>
    </location>
</feature>
<evidence type="ECO:0000256" key="2">
    <source>
        <dbReference type="SAM" id="Phobius"/>
    </source>
</evidence>
<dbReference type="EMBL" id="CAICTM010001016">
    <property type="protein sequence ID" value="CAB9519457.1"/>
    <property type="molecule type" value="Genomic_DNA"/>
</dbReference>
<name>A0A9N8EDI6_9STRA</name>
<gene>
    <name evidence="4" type="ORF">SEMRO_1018_G231900.1</name>
</gene>
<dbReference type="OrthoDB" id="44755at2759"/>
<protein>
    <recommendedName>
        <fullName evidence="3">LITAF domain-containing protein</fullName>
    </recommendedName>
</protein>
<proteinExistence type="predicted"/>
<evidence type="ECO:0000256" key="1">
    <source>
        <dbReference type="SAM" id="MobiDB-lite"/>
    </source>
</evidence>
<keyword evidence="5" id="KW-1185">Reference proteome</keyword>
<feature type="domain" description="LITAF" evidence="3">
    <location>
        <begin position="92"/>
        <end position="136"/>
    </location>
</feature>
<accession>A0A9N8EDI6</accession>
<evidence type="ECO:0000313" key="5">
    <source>
        <dbReference type="Proteomes" id="UP001153069"/>
    </source>
</evidence>
<evidence type="ECO:0000313" key="4">
    <source>
        <dbReference type="EMBL" id="CAB9519457.1"/>
    </source>
</evidence>
<keyword evidence="2" id="KW-0812">Transmembrane</keyword>
<dbReference type="Pfam" id="PF10601">
    <property type="entry name" value="zf-LITAF-like"/>
    <property type="match status" value="1"/>
</dbReference>
<reference evidence="4" key="1">
    <citation type="submission" date="2020-06" db="EMBL/GenBank/DDBJ databases">
        <authorList>
            <consortium name="Plant Systems Biology data submission"/>
        </authorList>
    </citation>
    <scope>NUCLEOTIDE SEQUENCE</scope>
    <source>
        <strain evidence="4">D6</strain>
    </source>
</reference>
<organism evidence="4 5">
    <name type="scientific">Seminavis robusta</name>
    <dbReference type="NCBI Taxonomy" id="568900"/>
    <lineage>
        <taxon>Eukaryota</taxon>
        <taxon>Sar</taxon>
        <taxon>Stramenopiles</taxon>
        <taxon>Ochrophyta</taxon>
        <taxon>Bacillariophyta</taxon>
        <taxon>Bacillariophyceae</taxon>
        <taxon>Bacillariophycidae</taxon>
        <taxon>Naviculales</taxon>
        <taxon>Naviculaceae</taxon>
        <taxon>Seminavis</taxon>
    </lineage>
</organism>
<dbReference type="InterPro" id="IPR006629">
    <property type="entry name" value="LITAF"/>
</dbReference>
<dbReference type="AlphaFoldDB" id="A0A9N8EDI6"/>
<dbReference type="Proteomes" id="UP001153069">
    <property type="component" value="Unassembled WGS sequence"/>
</dbReference>
<feature type="transmembrane region" description="Helical" evidence="2">
    <location>
        <begin position="109"/>
        <end position="132"/>
    </location>
</feature>
<sequence length="148" mass="16556">MGFFAKKKKQSDPENPDYGATYNLSDDDDLPVATMVTDMPPATAPMQQQPSFQQPTPPPPQHAKPVNQQQQAQIATMSTVFLTRAPTLMQPCPCCQAHARTRVVTFPNWVTWSLCAIIFLICWPLCWLPVVLTKVKIQTSNLNLPSLF</sequence>
<keyword evidence="2" id="KW-1133">Transmembrane helix</keyword>
<keyword evidence="2" id="KW-0472">Membrane</keyword>